<dbReference type="InterPro" id="IPR011990">
    <property type="entry name" value="TPR-like_helical_dom_sf"/>
</dbReference>
<reference evidence="1" key="1">
    <citation type="submission" date="2021-01" db="EMBL/GenBank/DDBJ databases">
        <authorList>
            <person name="Corre E."/>
            <person name="Pelletier E."/>
            <person name="Niang G."/>
            <person name="Scheremetjew M."/>
            <person name="Finn R."/>
            <person name="Kale V."/>
            <person name="Holt S."/>
            <person name="Cochrane G."/>
            <person name="Meng A."/>
            <person name="Brown T."/>
            <person name="Cohen L."/>
        </authorList>
    </citation>
    <scope>NUCLEOTIDE SEQUENCE</scope>
    <source>
        <strain evidence="1">379</strain>
    </source>
</reference>
<organism evidence="1">
    <name type="scientific">Emiliania huxleyi</name>
    <name type="common">Coccolithophore</name>
    <name type="synonym">Pontosphaera huxleyi</name>
    <dbReference type="NCBI Taxonomy" id="2903"/>
    <lineage>
        <taxon>Eukaryota</taxon>
        <taxon>Haptista</taxon>
        <taxon>Haptophyta</taxon>
        <taxon>Prymnesiophyceae</taxon>
        <taxon>Isochrysidales</taxon>
        <taxon>Noelaerhabdaceae</taxon>
        <taxon>Emiliania</taxon>
    </lineage>
</organism>
<evidence type="ECO:0000313" key="1">
    <source>
        <dbReference type="EMBL" id="CAE0536146.1"/>
    </source>
</evidence>
<proteinExistence type="predicted"/>
<dbReference type="SUPFAM" id="SSF48452">
    <property type="entry name" value="TPR-like"/>
    <property type="match status" value="1"/>
</dbReference>
<dbReference type="EMBL" id="HBIR01012072">
    <property type="protein sequence ID" value="CAE0536146.1"/>
    <property type="molecule type" value="Transcribed_RNA"/>
</dbReference>
<accession>A0A7S3W4J8</accession>
<evidence type="ECO:0008006" key="2">
    <source>
        <dbReference type="Google" id="ProtNLM"/>
    </source>
</evidence>
<dbReference type="PANTHER" id="PTHR45588">
    <property type="entry name" value="TPR DOMAIN-CONTAINING PROTEIN"/>
    <property type="match status" value="1"/>
</dbReference>
<dbReference type="PANTHER" id="PTHR45588:SF1">
    <property type="entry name" value="WW DOMAIN-CONTAINING PROTEIN"/>
    <property type="match status" value="1"/>
</dbReference>
<name>A0A7S3W4J8_EMIHU</name>
<gene>
    <name evidence="1" type="ORF">EHUX00137_LOCUS8792</name>
</gene>
<protein>
    <recommendedName>
        <fullName evidence="2">Tetratricopeptide repeat protein</fullName>
    </recommendedName>
</protein>
<dbReference type="AlphaFoldDB" id="A0A7S3W4J8"/>
<sequence>MLDDDPPPPTLGAYTQPVSTTVRECQLLFDRGCVWAFSLHREEAVACFQRAAEADSACAMAHWGVAFANGPDYNWNESAGFFAAAAQHAGYPSFKVAADALERAAAALTDESPQRERDLVGALALLFEWPVTPTAAQRKVAYADAMQALAERPNYAADADVQALAADAVMSLAPWALYGADQAPTPVAVRAKAPLERGLAADPAHPYLCHLRVHLDEMGPRARFHWPSAEALRRTDATDAGHLLHMPSHLDIQVGDYSAAMQANREAISADLRQLARAPQRFSIYSGYVVHNMEFLAWAAMLAGNKGAALAAAGQIETFLDEARLASNPMLPAFFESYLATRPMVLVRFGLWEELLSLPLPEDAQLYLSRTLFLRFGRALAFGAKGDVAAGRAEQAAFAALLTPMEPDTRRKHNTTVAEHSGPIAAAVLEAELSYREGRLEASWAALADAVARYDAMPYDEPAGYLMPPRQTYAALLAEQGRLERAARLYEEDLGTFPKNVWSLAGLRLCLAGEAHAPRLREVEAALAAAEAAADVEVRASCACALESWGSGRRPAPE</sequence>